<feature type="domain" description="IPT/TIG" evidence="4">
    <location>
        <begin position="505"/>
        <end position="590"/>
    </location>
</feature>
<feature type="domain" description="IPT/TIG" evidence="4">
    <location>
        <begin position="1173"/>
        <end position="1263"/>
    </location>
</feature>
<feature type="domain" description="IPT/TIG" evidence="4">
    <location>
        <begin position="1265"/>
        <end position="1361"/>
    </location>
</feature>
<reference evidence="5" key="1">
    <citation type="submission" date="2023-07" db="EMBL/GenBank/DDBJ databases">
        <authorList>
            <consortium name="AG Swart"/>
            <person name="Singh M."/>
            <person name="Singh A."/>
            <person name="Seah K."/>
            <person name="Emmerich C."/>
        </authorList>
    </citation>
    <scope>NUCLEOTIDE SEQUENCE</scope>
    <source>
        <strain evidence="5">DP1</strain>
    </source>
</reference>
<feature type="domain" description="IPT/TIG" evidence="4">
    <location>
        <begin position="1452"/>
        <end position="1536"/>
    </location>
</feature>
<keyword evidence="2" id="KW-1133">Transmembrane helix</keyword>
<evidence type="ECO:0000256" key="3">
    <source>
        <dbReference type="SAM" id="SignalP"/>
    </source>
</evidence>
<feature type="domain" description="IPT/TIG" evidence="4">
    <location>
        <begin position="1362"/>
        <end position="1450"/>
    </location>
</feature>
<dbReference type="InterPro" id="IPR002909">
    <property type="entry name" value="IPT_dom"/>
</dbReference>
<name>A0AAD1Y552_EUPCR</name>
<dbReference type="Gene3D" id="2.60.40.10">
    <property type="entry name" value="Immunoglobulins"/>
    <property type="match status" value="12"/>
</dbReference>
<dbReference type="InterPro" id="IPR031148">
    <property type="entry name" value="Plexin"/>
</dbReference>
<feature type="domain" description="IPT/TIG" evidence="4">
    <location>
        <begin position="601"/>
        <end position="708"/>
    </location>
</feature>
<evidence type="ECO:0000313" key="5">
    <source>
        <dbReference type="EMBL" id="CAI2384888.1"/>
    </source>
</evidence>
<feature type="compositionally biased region" description="Basic and acidic residues" evidence="1">
    <location>
        <begin position="1842"/>
        <end position="1855"/>
    </location>
</feature>
<dbReference type="CDD" id="cd00603">
    <property type="entry name" value="IPT_PCSR"/>
    <property type="match status" value="5"/>
</dbReference>
<evidence type="ECO:0000256" key="2">
    <source>
        <dbReference type="SAM" id="Phobius"/>
    </source>
</evidence>
<feature type="domain" description="IPT/TIG" evidence="4">
    <location>
        <begin position="135"/>
        <end position="222"/>
    </location>
</feature>
<evidence type="ECO:0000313" key="6">
    <source>
        <dbReference type="Proteomes" id="UP001295684"/>
    </source>
</evidence>
<keyword evidence="3" id="KW-0732">Signal</keyword>
<keyword evidence="6" id="KW-1185">Reference proteome</keyword>
<dbReference type="PANTHER" id="PTHR22625:SF70">
    <property type="entry name" value="PLEXIN A, ISOFORM A"/>
    <property type="match status" value="1"/>
</dbReference>
<feature type="transmembrane region" description="Helical" evidence="2">
    <location>
        <begin position="1760"/>
        <end position="1785"/>
    </location>
</feature>
<protein>
    <recommendedName>
        <fullName evidence="4">IPT/TIG domain-containing protein</fullName>
    </recommendedName>
</protein>
<dbReference type="Proteomes" id="UP001295684">
    <property type="component" value="Unassembled WGS sequence"/>
</dbReference>
<feature type="region of interest" description="Disordered" evidence="1">
    <location>
        <begin position="1795"/>
        <end position="1817"/>
    </location>
</feature>
<dbReference type="EMBL" id="CAMPGE010027239">
    <property type="protein sequence ID" value="CAI2384888.1"/>
    <property type="molecule type" value="Genomic_DNA"/>
</dbReference>
<gene>
    <name evidence="5" type="ORF">ECRASSUSDP1_LOCUS26428</name>
</gene>
<dbReference type="Pfam" id="PF01833">
    <property type="entry name" value="TIG"/>
    <property type="match status" value="11"/>
</dbReference>
<keyword evidence="2" id="KW-0472">Membrane</keyword>
<feature type="domain" description="IPT/TIG" evidence="4">
    <location>
        <begin position="1544"/>
        <end position="1643"/>
    </location>
</feature>
<proteinExistence type="predicted"/>
<feature type="compositionally biased region" description="Basic and acidic residues" evidence="1">
    <location>
        <begin position="1795"/>
        <end position="1806"/>
    </location>
</feature>
<sequence length="1855" mass="206685">MKLFLALAVIFALTVADDPIKIELLGIEPSAGPLSGNTRVIVRASGLGMLESKYKAPMCKFGRNDKIVEASYVKCTPEPSKVWEMEPPTSARTDTCLQCENAPPGFKSEIVPFTISLVGDFSDVINSVGYRYYQDPKVYSIYPRYGIKDGGTRVDVWGENFLNFEEFTRCGFGSITVPAVFVNSNYMYCFSPTSDVVEKGIPFVVTLNAQQNTKENIDFWYYNRPSIQSISPTRGPDDGGNEIIIHGNNFDPFHLYSINNHNDTFCKFEGLTLMPATVYESTKISCAAPPSYVNRQSRIEVTLNNQQFTDDGQIYNYYKPPYVFDMEPRQGPTKGGTNVTLIGTNFKEGVPFRCKFGDHITNGTYISSHKVSCITPPNNKPEYVPVSIAFSEDLWSSGQSKFLYYNQPSVSRIEPTCGPESGYTQITVYGKNFINLGLGSVHCVFNRTVHMNATVMEHDIIKCDSPPATKWYKSDDTGPKYYYLEITLDGTLYGGPPQRFSYYKEPEIISVDPNLGPIQGGTQLKIGGYGFNRDSCNITVRFGNIYAIPSSVKPNEIVVKSPPVNNPHAVVVAVGLNGQQFTKDKTLHFTDPENTFHYYENPTIYDFSPDEGLSNGGSEILIRGRGFQPTKYENGTFIKTPVYVRMLERGTRNPLGKTTKAEYVEDEEIRWKAPPAPAGTQGIISISLNNHQFYELYQKEKGYSFKYLPSPYISHIDPEFGEVRQSEKVVIDVHGNNFDCPNNNCNDVKCKFGTDPNSVIVKGQRKSSNLIQCPLPNYPQPDVLDVEVSMNGRDYSNNKIHFGYYDPFVLRVNPKLVSKSGSTQIEIKGFGFVDSTEVGGLKVLYDNDADSYFCTNNKNKCVVDAGFVDKNTVIAPTLPFTMYTDGNGKQISDTDPVNVEVSVFNDKFTQNHIKIHYYDDPIFKDVVPDTAPANTQSPLMIESNFKFDVNDQKTFLENAEFKCRFRSQDQREEIFTHGQAISFPYKTGAPPTHIKCNTPIWPLAGRISEQVKMDVTANGNDFYGSFDFTFTDKMEIYRVAPLCGPNDGGSAVQLLGSGFKADEDVMVKWGVIDQEILDKDKIRGFLGSKYDESNDFSGSSETIIPVHQRDIEKKKVYDTLTINSPKLAHAAKTYGGPVYLEVGTKEDVLSNIPPELAKYAYTTSFAEYYYYKQPEIKSIHPHGGPIEGGTEIVVEGADFQLFSEYGVIPHCKIGDKVVKAKFESTVRIICPAPPGDSVDKKYPVMISLNGKDYIDTGKFFHYYKNSMVNEIHPTSGPNTGGTTIRLTGDHFSDLSNPNEFLCRFKPLNKDVPPKYISARYFNQTTILCASPGGFGNVDVVNVDISFNGIDYTNSEHEFRYYNIITASPRSGPTDGNGDNIQIKGQGFKDDGNIKCRLDNQDSQPSHISWDEIYCPILPAKQGKDFFGNVPFEITINGDDYHSFTGGFQYYEQPKVSSIFPKQGPNVGHGKIHFYGDNFRSDFQLSEAYCKVGSSYGKAIVIDSKNMECHISEIPLNGGDQALPAQISLNNASWTPVNKDTYYTPYGIHHLTPNSGPITGGTEITVVGSGFKGASDPKCRFGVPGNFATTSGKVLTNDKMVCQSPAGFDVPKQASLPFSVPFSIALNNEEYDPWTTSAHRFRFYGEPAITGCTPTESEVGEMKDVYLFSGQDNEFIEPIPVEGSQYSDYGILCRFGKYGQTPGVLLNSTTVKCVTPTIQKNPEDLDREVVTVSVAQNGQNFNEYSSSCDYVFTGTGEGTSFWPWIIGLLLLFVLLIAIILCVAAILEQRSKHFSREAHGADRDRDAPHVLNKRPRGVPSGPMEYDYFANQESLQGASRSNYRGTDHFDTRTNRGFY</sequence>
<evidence type="ECO:0000256" key="1">
    <source>
        <dbReference type="SAM" id="MobiDB-lite"/>
    </source>
</evidence>
<feature type="domain" description="IPT/TIG" evidence="4">
    <location>
        <begin position="407"/>
        <end position="503"/>
    </location>
</feature>
<feature type="domain" description="IPT/TIG" evidence="4">
    <location>
        <begin position="320"/>
        <end position="405"/>
    </location>
</feature>
<comment type="caution">
    <text evidence="5">The sequence shown here is derived from an EMBL/GenBank/DDBJ whole genome shotgun (WGS) entry which is preliminary data.</text>
</comment>
<organism evidence="5 6">
    <name type="scientific">Euplotes crassus</name>
    <dbReference type="NCBI Taxonomy" id="5936"/>
    <lineage>
        <taxon>Eukaryota</taxon>
        <taxon>Sar</taxon>
        <taxon>Alveolata</taxon>
        <taxon>Ciliophora</taxon>
        <taxon>Intramacronucleata</taxon>
        <taxon>Spirotrichea</taxon>
        <taxon>Hypotrichia</taxon>
        <taxon>Euplotida</taxon>
        <taxon>Euplotidae</taxon>
        <taxon>Moneuplotes</taxon>
    </lineage>
</organism>
<feature type="domain" description="IPT/TIG" evidence="4">
    <location>
        <begin position="224"/>
        <end position="318"/>
    </location>
</feature>
<dbReference type="InterPro" id="IPR014756">
    <property type="entry name" value="Ig_E-set"/>
</dbReference>
<dbReference type="PANTHER" id="PTHR22625">
    <property type="entry name" value="PLEXIN"/>
    <property type="match status" value="1"/>
</dbReference>
<dbReference type="SUPFAM" id="SSF81296">
    <property type="entry name" value="E set domains"/>
    <property type="match status" value="10"/>
</dbReference>
<feature type="chain" id="PRO_5042206820" description="IPT/TIG domain-containing protein" evidence="3">
    <location>
        <begin position="17"/>
        <end position="1855"/>
    </location>
</feature>
<dbReference type="GO" id="GO:0017154">
    <property type="term" value="F:semaphorin receptor activity"/>
    <property type="evidence" value="ECO:0007669"/>
    <property type="project" value="InterPro"/>
</dbReference>
<feature type="region of interest" description="Disordered" evidence="1">
    <location>
        <begin position="1836"/>
        <end position="1855"/>
    </location>
</feature>
<evidence type="ECO:0000259" key="4">
    <source>
        <dbReference type="SMART" id="SM00429"/>
    </source>
</evidence>
<dbReference type="InterPro" id="IPR013783">
    <property type="entry name" value="Ig-like_fold"/>
</dbReference>
<accession>A0AAD1Y552</accession>
<feature type="signal peptide" evidence="3">
    <location>
        <begin position="1"/>
        <end position="16"/>
    </location>
</feature>
<keyword evidence="2" id="KW-0812">Transmembrane</keyword>
<dbReference type="CDD" id="cd00102">
    <property type="entry name" value="IPT"/>
    <property type="match status" value="7"/>
</dbReference>
<dbReference type="SMART" id="SM00429">
    <property type="entry name" value="IPT"/>
    <property type="match status" value="11"/>
</dbReference>